<evidence type="ECO:0000313" key="2">
    <source>
        <dbReference type="Proteomes" id="UP000799754"/>
    </source>
</evidence>
<gene>
    <name evidence="1" type="ORF">BU25DRAFT_457765</name>
</gene>
<name>A0ACB6S2E1_9PLEO</name>
<sequence length="53" mass="6029">MPEPANETAKHSTAQLFNNPALSNVKIRQIYEAQVRKYDAKKSHSLLRIAVLH</sequence>
<dbReference type="EMBL" id="MU006713">
    <property type="protein sequence ID" value="KAF2628446.1"/>
    <property type="molecule type" value="Genomic_DNA"/>
</dbReference>
<evidence type="ECO:0000313" key="1">
    <source>
        <dbReference type="EMBL" id="KAF2628446.1"/>
    </source>
</evidence>
<accession>A0ACB6S2E1</accession>
<reference evidence="1" key="1">
    <citation type="journal article" date="2020" name="Stud. Mycol.">
        <title>101 Dothideomycetes genomes: a test case for predicting lifestyles and emergence of pathogens.</title>
        <authorList>
            <person name="Haridas S."/>
            <person name="Albert R."/>
            <person name="Binder M."/>
            <person name="Bloem J."/>
            <person name="Labutti K."/>
            <person name="Salamov A."/>
            <person name="Andreopoulos B."/>
            <person name="Baker S."/>
            <person name="Barry K."/>
            <person name="Bills G."/>
            <person name="Bluhm B."/>
            <person name="Cannon C."/>
            <person name="Castanera R."/>
            <person name="Culley D."/>
            <person name="Daum C."/>
            <person name="Ezra D."/>
            <person name="Gonzalez J."/>
            <person name="Henrissat B."/>
            <person name="Kuo A."/>
            <person name="Liang C."/>
            <person name="Lipzen A."/>
            <person name="Lutzoni F."/>
            <person name="Magnuson J."/>
            <person name="Mondo S."/>
            <person name="Nolan M."/>
            <person name="Ohm R."/>
            <person name="Pangilinan J."/>
            <person name="Park H.-J."/>
            <person name="Ramirez L."/>
            <person name="Alfaro M."/>
            <person name="Sun H."/>
            <person name="Tritt A."/>
            <person name="Yoshinaga Y."/>
            <person name="Zwiers L.-H."/>
            <person name="Turgeon B."/>
            <person name="Goodwin S."/>
            <person name="Spatafora J."/>
            <person name="Crous P."/>
            <person name="Grigoriev I."/>
        </authorList>
    </citation>
    <scope>NUCLEOTIDE SEQUENCE</scope>
    <source>
        <strain evidence="1">CBS 525.71</strain>
    </source>
</reference>
<dbReference type="Proteomes" id="UP000799754">
    <property type="component" value="Unassembled WGS sequence"/>
</dbReference>
<organism evidence="1 2">
    <name type="scientific">Macroventuria anomochaeta</name>
    <dbReference type="NCBI Taxonomy" id="301207"/>
    <lineage>
        <taxon>Eukaryota</taxon>
        <taxon>Fungi</taxon>
        <taxon>Dikarya</taxon>
        <taxon>Ascomycota</taxon>
        <taxon>Pezizomycotina</taxon>
        <taxon>Dothideomycetes</taxon>
        <taxon>Pleosporomycetidae</taxon>
        <taxon>Pleosporales</taxon>
        <taxon>Pleosporineae</taxon>
        <taxon>Didymellaceae</taxon>
        <taxon>Macroventuria</taxon>
    </lineage>
</organism>
<protein>
    <submittedName>
        <fullName evidence="1">Uncharacterized protein</fullName>
    </submittedName>
</protein>
<proteinExistence type="predicted"/>
<keyword evidence="2" id="KW-1185">Reference proteome</keyword>
<comment type="caution">
    <text evidence="1">The sequence shown here is derived from an EMBL/GenBank/DDBJ whole genome shotgun (WGS) entry which is preliminary data.</text>
</comment>